<name>A0AC34QSR8_9BILA</name>
<sequence>MSNTLVARLPLSNHVSSPTEPIQPVVQGNASSTTNVVPMPKRCYAAIVSQNLVHKAEVITRAAPIVPIPLNKVNPQCIPRKSHKKNSKRRNGKAASNGCGALSPSAISSCSLVSIATTSSGLSSVTGSITAINEEIPPCSDSVAKSPSSAASSAGFCDMTSTDDVDEDFHERSASLNYCDDPLFFEPCLEPPFSYSRQWSAPAQTQQKSRNGKKYRKNHQRGNCEPDLSNPEIQEYFHQQKLFYRIIYEQEFAVLRAITLAKNGKEFKILNSKINGYAPHQHLGLPPLPPPICPTSSWYYQSYTEPLLEIQSHCEAIFFQQLKNHAISRPKKMQQKNQEKNNSGQTFSLPKNLGENDSNTELRAEFCRQIRERLLGTGESVEKLEPKINHDQTNGLNNLSNKPMHVYNNQTLNKKKWVSSNPPDLTASEGESGYQSESLPASGTETGNEQSKCNGNSQQSKTPRVFESKEKEENVNPKLTDPGKVDKNDKSKEISGLDYLSDSICDYYETVAQTEKTLLNKLRLRDMLYYLVAPIYPLAGLYIVGSSLNGFGNEKSDMDLCLMITDKEIDQRTDAINVLKTVETVLSTHEYVKSYQLIEAKVPILRVDFCGPYDGLTVDLNANNSVAIRNTHLLFYYAFSDWRIRPLVAIVKEWAKRCNINNASQSSFTSYSLVLMVIHYLQCGLDKPVIPSLQHLYAKRFNNKLDIRHLNISISIPPSPCENPDISVAELLIGFFKYYASVYDYEKNVISVRLGKPVERSAVIKNNRTQWSPIVIEEPFTQSNTAHSIFDQNVFDAIKLKFQEAYNILNETRDINELLSVKPYQSPYFIP</sequence>
<proteinExistence type="predicted"/>
<dbReference type="WBParaSite" id="JU765_v2.g18908.t1">
    <property type="protein sequence ID" value="JU765_v2.g18908.t1"/>
    <property type="gene ID" value="JU765_v2.g18908"/>
</dbReference>
<evidence type="ECO:0000313" key="1">
    <source>
        <dbReference type="Proteomes" id="UP000887576"/>
    </source>
</evidence>
<protein>
    <submittedName>
        <fullName evidence="2">PAP-associated domain-containing protein</fullName>
    </submittedName>
</protein>
<evidence type="ECO:0000313" key="2">
    <source>
        <dbReference type="WBParaSite" id="JU765_v2.g18908.t1"/>
    </source>
</evidence>
<accession>A0AC34QSR8</accession>
<organism evidence="1 2">
    <name type="scientific">Panagrolaimus sp. JU765</name>
    <dbReference type="NCBI Taxonomy" id="591449"/>
    <lineage>
        <taxon>Eukaryota</taxon>
        <taxon>Metazoa</taxon>
        <taxon>Ecdysozoa</taxon>
        <taxon>Nematoda</taxon>
        <taxon>Chromadorea</taxon>
        <taxon>Rhabditida</taxon>
        <taxon>Tylenchina</taxon>
        <taxon>Panagrolaimomorpha</taxon>
        <taxon>Panagrolaimoidea</taxon>
        <taxon>Panagrolaimidae</taxon>
        <taxon>Panagrolaimus</taxon>
    </lineage>
</organism>
<reference evidence="2" key="1">
    <citation type="submission" date="2022-11" db="UniProtKB">
        <authorList>
            <consortium name="WormBaseParasite"/>
        </authorList>
    </citation>
    <scope>IDENTIFICATION</scope>
</reference>
<dbReference type="Proteomes" id="UP000887576">
    <property type="component" value="Unplaced"/>
</dbReference>